<dbReference type="Gene3D" id="3.40.50.300">
    <property type="entry name" value="P-loop containing nucleotide triphosphate hydrolases"/>
    <property type="match status" value="1"/>
</dbReference>
<dbReference type="AlphaFoldDB" id="A0A1H9DKJ4"/>
<dbReference type="CDD" id="cd06170">
    <property type="entry name" value="LuxR_C_like"/>
    <property type="match status" value="1"/>
</dbReference>
<evidence type="ECO:0000313" key="6">
    <source>
        <dbReference type="Proteomes" id="UP000199233"/>
    </source>
</evidence>
<dbReference type="PANTHER" id="PTHR44688:SF16">
    <property type="entry name" value="DNA-BINDING TRANSCRIPTIONAL ACTIVATOR DEVR_DOSR"/>
    <property type="match status" value="1"/>
</dbReference>
<dbReference type="InterPro" id="IPR011990">
    <property type="entry name" value="TPR-like_helical_dom_sf"/>
</dbReference>
<evidence type="ECO:0000259" key="4">
    <source>
        <dbReference type="PROSITE" id="PS50043"/>
    </source>
</evidence>
<evidence type="ECO:0000256" key="2">
    <source>
        <dbReference type="ARBA" id="ARBA00023125"/>
    </source>
</evidence>
<keyword evidence="3" id="KW-0804">Transcription</keyword>
<keyword evidence="1" id="KW-0805">Transcription regulation</keyword>
<dbReference type="Pfam" id="PF00196">
    <property type="entry name" value="GerE"/>
    <property type="match status" value="1"/>
</dbReference>
<dbReference type="Pfam" id="PF25873">
    <property type="entry name" value="WHD_MalT"/>
    <property type="match status" value="1"/>
</dbReference>
<reference evidence="5 6" key="1">
    <citation type="submission" date="2016-10" db="EMBL/GenBank/DDBJ databases">
        <authorList>
            <person name="de Groot N.N."/>
        </authorList>
    </citation>
    <scope>NUCLEOTIDE SEQUENCE [LARGE SCALE GENOMIC DNA]</scope>
    <source>
        <strain evidence="5 6">DSM 25927</strain>
    </source>
</reference>
<dbReference type="GO" id="GO:0003677">
    <property type="term" value="F:DNA binding"/>
    <property type="evidence" value="ECO:0007669"/>
    <property type="project" value="UniProtKB-KW"/>
</dbReference>
<dbReference type="InterPro" id="IPR059106">
    <property type="entry name" value="WHD_MalT"/>
</dbReference>
<feature type="domain" description="HTH luxR-type" evidence="4">
    <location>
        <begin position="829"/>
        <end position="894"/>
    </location>
</feature>
<dbReference type="PROSITE" id="PS50043">
    <property type="entry name" value="HTH_LUXR_2"/>
    <property type="match status" value="1"/>
</dbReference>
<keyword evidence="2" id="KW-0238">DNA-binding</keyword>
<dbReference type="InterPro" id="IPR016032">
    <property type="entry name" value="Sig_transdc_resp-reg_C-effctor"/>
</dbReference>
<name>A0A1H9DKJ4_9GAMM</name>
<keyword evidence="6" id="KW-1185">Reference proteome</keyword>
<dbReference type="GO" id="GO:0006355">
    <property type="term" value="P:regulation of DNA-templated transcription"/>
    <property type="evidence" value="ECO:0007669"/>
    <property type="project" value="InterPro"/>
</dbReference>
<dbReference type="InterPro" id="IPR000792">
    <property type="entry name" value="Tscrpt_reg_LuxR_C"/>
</dbReference>
<dbReference type="SUPFAM" id="SSF52540">
    <property type="entry name" value="P-loop containing nucleoside triphosphate hydrolases"/>
    <property type="match status" value="1"/>
</dbReference>
<dbReference type="PRINTS" id="PR00038">
    <property type="entry name" value="HTHLUXR"/>
</dbReference>
<dbReference type="EMBL" id="FOFS01000004">
    <property type="protein sequence ID" value="SEQ14026.1"/>
    <property type="molecule type" value="Genomic_DNA"/>
</dbReference>
<evidence type="ECO:0000256" key="1">
    <source>
        <dbReference type="ARBA" id="ARBA00023015"/>
    </source>
</evidence>
<dbReference type="InterPro" id="IPR041617">
    <property type="entry name" value="TPR_MalT"/>
</dbReference>
<evidence type="ECO:0000313" key="5">
    <source>
        <dbReference type="EMBL" id="SEQ14026.1"/>
    </source>
</evidence>
<dbReference type="Gene3D" id="1.10.10.10">
    <property type="entry name" value="Winged helix-like DNA-binding domain superfamily/Winged helix DNA-binding domain"/>
    <property type="match status" value="1"/>
</dbReference>
<dbReference type="InterPro" id="IPR027417">
    <property type="entry name" value="P-loop_NTPase"/>
</dbReference>
<accession>A0A1H9DKJ4</accession>
<sequence length="897" mass="99570">MNNLAQGIDQAFARNGLRHTRAAKLNPPMAPAFEMPRPQLAERVTAVPGAKLVLVRAPAGFGKTTLMLQLRQRFREAGLLGAWLTVDEADNDLSRFLGFLAAALEQIGIVYRPECEGDIAATAVALLDRIASHEAPFALFVDDFEAIRNPAVLSWLSQIIDNIPPGSRVVLGSRQLPNLGLGRLRAKARMVEIEAAQLRFSMEETRSYLQQRRRLSLTADQIQRLFRSTEGWATGLWLASMSLEQGGDAEDFIAGFSGATAQIADYLAEDVLARQSEPLRRFLLQTSVLGELTPALCDAVRGAEDSAALLAALEHAGLFLVQMDSGRHRYHALFADFLRGQLRRGAPEDFRQAHRAAAQWYVQEGRMVPAIQHAMQAEDYAQALQWLAREAESLMHERRFGLLVRWLEAVPATALRDYPQLQLVLAWALGFTRGPTEAMKLLKEVESESLDAPLRQGCLAIKPMLLGMLDRVDEVFETMRLNEGQSVEVDRFTRGILTISVANATMMDNRYAEARQYADEARRATTHSAAGFISQQLSEWVEASLDLVQGRLQQALVRLRTAAHLTDAFASGNLLVGVVLAEALYENDQCEAAERLLKVYLPLTRLVALPDQLISAHVVLSRIADARGDQEAALQVLTELEQHGHVMALPRAVACARLERARRYLTQGDIPGAREELARAKDPAVWSMVARYTLLANDVETLELCRLRLQLRSGNAAAVLPDLKRGLEAAEQAQRHRRALKYRILYAEALLKDAQPKLAMRMLERALKFAAAEGFIRSFLDEGPTVEAMLRQFFQSREGAGEAAELPPSAHLEKLRRATDRFEALPLHQSALAEPLTPKEHTVLELLAQGHSNEEMAERLFISKTTVCTHLRSINVKLGTGSRMQAVATARRLGLVR</sequence>
<gene>
    <name evidence="5" type="ORF">SAMN04488038_10476</name>
</gene>
<proteinExistence type="predicted"/>
<organism evidence="5 6">
    <name type="scientific">Solimonas aquatica</name>
    <dbReference type="NCBI Taxonomy" id="489703"/>
    <lineage>
        <taxon>Bacteria</taxon>
        <taxon>Pseudomonadati</taxon>
        <taxon>Pseudomonadota</taxon>
        <taxon>Gammaproteobacteria</taxon>
        <taxon>Nevskiales</taxon>
        <taxon>Nevskiaceae</taxon>
        <taxon>Solimonas</taxon>
    </lineage>
</organism>
<dbReference type="InterPro" id="IPR036388">
    <property type="entry name" value="WH-like_DNA-bd_sf"/>
</dbReference>
<dbReference type="OrthoDB" id="1123107at2"/>
<dbReference type="STRING" id="489703.SAMN04488038_10476"/>
<dbReference type="SMART" id="SM00421">
    <property type="entry name" value="HTH_LUXR"/>
    <property type="match status" value="1"/>
</dbReference>
<dbReference type="Proteomes" id="UP000199233">
    <property type="component" value="Unassembled WGS sequence"/>
</dbReference>
<dbReference type="Pfam" id="PF17874">
    <property type="entry name" value="TPR_MalT"/>
    <property type="match status" value="1"/>
</dbReference>
<dbReference type="RefSeq" id="WP_093283416.1">
    <property type="nucleotide sequence ID" value="NZ_FOFS01000004.1"/>
</dbReference>
<evidence type="ECO:0000256" key="3">
    <source>
        <dbReference type="ARBA" id="ARBA00023163"/>
    </source>
</evidence>
<dbReference type="Gene3D" id="1.25.40.10">
    <property type="entry name" value="Tetratricopeptide repeat domain"/>
    <property type="match status" value="1"/>
</dbReference>
<protein>
    <submittedName>
        <fullName evidence="5">LuxR family transcriptional regulator, maltose regulon positive regulatory protein</fullName>
    </submittedName>
</protein>
<dbReference type="SUPFAM" id="SSF46894">
    <property type="entry name" value="C-terminal effector domain of the bipartite response regulators"/>
    <property type="match status" value="1"/>
</dbReference>
<dbReference type="PANTHER" id="PTHR44688">
    <property type="entry name" value="DNA-BINDING TRANSCRIPTIONAL ACTIVATOR DEVR_DOSR"/>
    <property type="match status" value="1"/>
</dbReference>